<keyword evidence="1" id="KW-0479">Metal-binding</keyword>
<dbReference type="AlphaFoldDB" id="A0A8I3AUC0"/>
<dbReference type="PANTHER" id="PTHR42970:SF1">
    <property type="entry name" value="PECTATE LYASE C-RELATED"/>
    <property type="match status" value="1"/>
</dbReference>
<keyword evidence="2" id="KW-0325">Glycoprotein</keyword>
<dbReference type="GO" id="GO:0046872">
    <property type="term" value="F:metal ion binding"/>
    <property type="evidence" value="ECO:0007669"/>
    <property type="project" value="UniProtKB-KW"/>
</dbReference>
<accession>A0A8I3AUC0</accession>
<dbReference type="Proteomes" id="UP000689129">
    <property type="component" value="Unassembled WGS sequence"/>
</dbReference>
<dbReference type="InterPro" id="IPR052063">
    <property type="entry name" value="Polysaccharide_Lyase_1"/>
</dbReference>
<keyword evidence="4" id="KW-0456">Lyase</keyword>
<dbReference type="EMBL" id="JAEMWZ010000073">
    <property type="protein sequence ID" value="KAG7138414.1"/>
    <property type="molecule type" value="Genomic_DNA"/>
</dbReference>
<reference evidence="4" key="1">
    <citation type="journal article" date="2021" name="Mol. Plant Pathol.">
        <title>A 20-kb lineage-specific genomic region tames virulence in pathogenic amphidiploid Verticillium longisporum.</title>
        <authorList>
            <person name="Harting R."/>
            <person name="Starke J."/>
            <person name="Kusch H."/>
            <person name="Poggeler S."/>
            <person name="Maurus I."/>
            <person name="Schluter R."/>
            <person name="Landesfeind M."/>
            <person name="Bulla I."/>
            <person name="Nowrousian M."/>
            <person name="de Jonge R."/>
            <person name="Stahlhut G."/>
            <person name="Hoff K.J."/>
            <person name="Asshauer K.P."/>
            <person name="Thurmer A."/>
            <person name="Stanke M."/>
            <person name="Daniel R."/>
            <person name="Morgenstern B."/>
            <person name="Thomma B.P.H.J."/>
            <person name="Kronstad J.W."/>
            <person name="Braus-Stromeyer S.A."/>
            <person name="Braus G.H."/>
        </authorList>
    </citation>
    <scope>NUCLEOTIDE SEQUENCE</scope>
    <source>
        <strain evidence="4">Vl32</strain>
    </source>
</reference>
<dbReference type="OrthoDB" id="302705at2759"/>
<evidence type="ECO:0000256" key="1">
    <source>
        <dbReference type="ARBA" id="ARBA00022723"/>
    </source>
</evidence>
<gene>
    <name evidence="4" type="ORF">HYQ45_004390</name>
</gene>
<name>A0A8I3AUC0_VERLO</name>
<keyword evidence="3" id="KW-0732">Signal</keyword>
<feature type="signal peptide" evidence="3">
    <location>
        <begin position="1"/>
        <end position="21"/>
    </location>
</feature>
<feature type="chain" id="PRO_5034932151" evidence="3">
    <location>
        <begin position="22"/>
        <end position="855"/>
    </location>
</feature>
<dbReference type="GO" id="GO:0016829">
    <property type="term" value="F:lyase activity"/>
    <property type="evidence" value="ECO:0007669"/>
    <property type="project" value="UniProtKB-KW"/>
</dbReference>
<proteinExistence type="predicted"/>
<evidence type="ECO:0000313" key="5">
    <source>
        <dbReference type="Proteomes" id="UP000689129"/>
    </source>
</evidence>
<organism evidence="4 5">
    <name type="scientific">Verticillium longisporum</name>
    <name type="common">Verticillium dahliae var. longisporum</name>
    <dbReference type="NCBI Taxonomy" id="100787"/>
    <lineage>
        <taxon>Eukaryota</taxon>
        <taxon>Fungi</taxon>
        <taxon>Dikarya</taxon>
        <taxon>Ascomycota</taxon>
        <taxon>Pezizomycotina</taxon>
        <taxon>Sordariomycetes</taxon>
        <taxon>Hypocreomycetidae</taxon>
        <taxon>Glomerellales</taxon>
        <taxon>Plectosphaerellaceae</taxon>
        <taxon>Verticillium</taxon>
    </lineage>
</organism>
<sequence length="855" mass="92108">MKSTTFATIVAFAFGTVAVLGQGDPAPRPPSSRLRVILNPARVRALDEPDFKLWTITGEPKSVSTTFGDTSITVAAANSTIAGASYKWHYTRRVAPLGERVVAQGISTNTDDAGNKPMTISITGLPAGKHSLLTWHNAWDSLKAVASVTVKVNGEDAETLAQSVRVDNIWESAHSFVQFTVSGANDTTNIEFIPAGADGRVFLNGFEIDTPDIDNVVSFPEPNNRDERVQLEGGDTYEASWRAPDAESPKYNVYIGTSPTELKSLVLGLDKTSTTLAGEFFPYPFRERLFDKEKKGLDVFGTFYWRVDVVLGDETYIGHAFMLRGAQLAFPGAEGYGRFARGGRGGRVVHVTSLEDSEEEGTLRYALAVARGPRYVVFDVGGVITTTSRMVVSDQYVTVAGQTAPGKGIIVQGHPLGLSGAIDAIFRHIKVRPGTVSGETVDAMGMAGSNHCIMDRCSMGWGIDENFSSRNAANITFQRSMISEPLNVAGHKNYPPGREHGFAATVSGNVGSLHHNLIAHAEGRSWSMGGGLDDEGKFGGRLDIRNNVVYNFGRRVTDGGAHEVNFVGNVYKQGPASNLTYALRAQYENQLPGQQQYYCEGNSMPGVFDQDSAQCASPDGTGSNRDVACWADVTISPAPSYRKFYDQPFFPSYVETQPSTEAYKRVLSDAGVSQPVVDNHDSRIFNETLTGTHTYKGSKSGKLGLIDDPADVGGLEDFPTVTREASWDADGDGIADWWDGSTGGDGYEPIEGYLNFMADPHAYVAPGKSVIVDLKDLFRGFEKKPTFTAAGAEKGSVEVEGSWATYTAGDDAGIDYIELTVKDSEGGSWTRTFGVAIFKGAPASGPPKCRRATQV</sequence>
<evidence type="ECO:0000256" key="3">
    <source>
        <dbReference type="SAM" id="SignalP"/>
    </source>
</evidence>
<protein>
    <submittedName>
        <fullName evidence="4">Pectate lyase C like protein</fullName>
    </submittedName>
</protein>
<evidence type="ECO:0000256" key="2">
    <source>
        <dbReference type="ARBA" id="ARBA00023180"/>
    </source>
</evidence>
<evidence type="ECO:0000313" key="4">
    <source>
        <dbReference type="EMBL" id="KAG7138414.1"/>
    </source>
</evidence>
<comment type="caution">
    <text evidence="4">The sequence shown here is derived from an EMBL/GenBank/DDBJ whole genome shotgun (WGS) entry which is preliminary data.</text>
</comment>
<dbReference type="PANTHER" id="PTHR42970">
    <property type="entry name" value="PECTATE LYASE C-RELATED"/>
    <property type="match status" value="1"/>
</dbReference>